<name>A0A971M690_9BACT</name>
<evidence type="ECO:0000256" key="3">
    <source>
        <dbReference type="ARBA" id="ARBA00022692"/>
    </source>
</evidence>
<evidence type="ECO:0000256" key="2">
    <source>
        <dbReference type="ARBA" id="ARBA00010265"/>
    </source>
</evidence>
<evidence type="ECO:0000256" key="6">
    <source>
        <dbReference type="SAM" id="MobiDB-lite"/>
    </source>
</evidence>
<dbReference type="AlphaFoldDB" id="A0A971M690"/>
<proteinExistence type="inferred from homology"/>
<dbReference type="Pfam" id="PF03743">
    <property type="entry name" value="TrbI"/>
    <property type="match status" value="1"/>
</dbReference>
<comment type="caution">
    <text evidence="8">The sequence shown here is derived from an EMBL/GenBank/DDBJ whole genome shotgun (WGS) entry which is preliminary data.</text>
</comment>
<organism evidence="8 9">
    <name type="scientific">Syntrophorhabdus aromaticivorans</name>
    <dbReference type="NCBI Taxonomy" id="328301"/>
    <lineage>
        <taxon>Bacteria</taxon>
        <taxon>Pseudomonadati</taxon>
        <taxon>Thermodesulfobacteriota</taxon>
        <taxon>Syntrophorhabdia</taxon>
        <taxon>Syntrophorhabdales</taxon>
        <taxon>Syntrophorhabdaceae</taxon>
        <taxon>Syntrophorhabdus</taxon>
    </lineage>
</organism>
<gene>
    <name evidence="8" type="ORF">GXY80_15380</name>
</gene>
<dbReference type="Gene3D" id="2.40.128.260">
    <property type="entry name" value="Type IV secretion system, VirB10/TraB/TrbI"/>
    <property type="match status" value="1"/>
</dbReference>
<comment type="subcellular location">
    <subcellularLocation>
        <location evidence="1">Membrane</location>
        <topology evidence="1">Single-pass membrane protein</topology>
    </subcellularLocation>
</comment>
<evidence type="ECO:0000256" key="5">
    <source>
        <dbReference type="ARBA" id="ARBA00023136"/>
    </source>
</evidence>
<protein>
    <recommendedName>
        <fullName evidence="10">Conjugal transfer protein TrbI</fullName>
    </recommendedName>
</protein>
<feature type="transmembrane region" description="Helical" evidence="7">
    <location>
        <begin position="55"/>
        <end position="74"/>
    </location>
</feature>
<keyword evidence="4 7" id="KW-1133">Transmembrane helix</keyword>
<reference evidence="8" key="2">
    <citation type="submission" date="2020-01" db="EMBL/GenBank/DDBJ databases">
        <authorList>
            <person name="Campanaro S."/>
        </authorList>
    </citation>
    <scope>NUCLEOTIDE SEQUENCE</scope>
    <source>
        <strain evidence="8">AS06rmzACSIP_7</strain>
    </source>
</reference>
<dbReference type="Proteomes" id="UP000777265">
    <property type="component" value="Unassembled WGS sequence"/>
</dbReference>
<keyword evidence="3 7" id="KW-0812">Transmembrane</keyword>
<accession>A0A971M690</accession>
<feature type="region of interest" description="Disordered" evidence="6">
    <location>
        <begin position="80"/>
        <end position="109"/>
    </location>
</feature>
<sequence length="443" mass="47976">MKFFPHIKFSKFFKKGNTPPEKPIDGSPTEEPKEVTDSILHPPAPTGTRFNRKMLMILASVAGLVMIFAFMAALQPPKKLTPREEAEESAKKQQTTTNYAPTPEAISTAPDTYAGLRNFQEAQQIRRGDIPGKGAIPDQDIGSVGSVKNVSSTSINQYNAQAGGNVPQLSEAEKERLDARKSPIRFLNASSTIPQASSLPPIPAVLPAQVNVPVMPWQKDDDQNMQAAKRDFVADNEKATKDVYVKGTVISPLSKYEVKAGSIIPGVMITGINSDLPGKLTGQVRENVYDTVTGKYLLIPQGTRVIGTYDSKVAYSQERVLIVWTRLIFPNGDSIDLEGMAGVDLSGYAGMKDKVNNHYAKLITGVVLSSMLSAGAKVAAGNNDVGTATFSQQATSGAAQQVSTVGAKFADRNMNVQPTIEIRPGMKFNVFVNKDLILKRYRT</sequence>
<dbReference type="InterPro" id="IPR005498">
    <property type="entry name" value="T4SS_VirB10/TraB/TrbI"/>
</dbReference>
<dbReference type="GO" id="GO:0016020">
    <property type="term" value="C:membrane"/>
    <property type="evidence" value="ECO:0007669"/>
    <property type="project" value="UniProtKB-SubCell"/>
</dbReference>
<evidence type="ECO:0000256" key="1">
    <source>
        <dbReference type="ARBA" id="ARBA00004167"/>
    </source>
</evidence>
<comment type="similarity">
    <text evidence="2">Belongs to the TrbI/VirB10 family.</text>
</comment>
<dbReference type="InterPro" id="IPR042217">
    <property type="entry name" value="T4SS_VirB10/TrbI"/>
</dbReference>
<evidence type="ECO:0000313" key="9">
    <source>
        <dbReference type="Proteomes" id="UP000777265"/>
    </source>
</evidence>
<evidence type="ECO:0000256" key="7">
    <source>
        <dbReference type="SAM" id="Phobius"/>
    </source>
</evidence>
<feature type="region of interest" description="Disordered" evidence="6">
    <location>
        <begin position="14"/>
        <end position="46"/>
    </location>
</feature>
<keyword evidence="5 7" id="KW-0472">Membrane</keyword>
<reference evidence="8" key="1">
    <citation type="journal article" date="2020" name="Biotechnol. Biofuels">
        <title>New insights from the biogas microbiome by comprehensive genome-resolved metagenomics of nearly 1600 species originating from multiple anaerobic digesters.</title>
        <authorList>
            <person name="Campanaro S."/>
            <person name="Treu L."/>
            <person name="Rodriguez-R L.M."/>
            <person name="Kovalovszki A."/>
            <person name="Ziels R.M."/>
            <person name="Maus I."/>
            <person name="Zhu X."/>
            <person name="Kougias P.G."/>
            <person name="Basile A."/>
            <person name="Luo G."/>
            <person name="Schluter A."/>
            <person name="Konstantinidis K.T."/>
            <person name="Angelidaki I."/>
        </authorList>
    </citation>
    <scope>NUCLEOTIDE SEQUENCE</scope>
    <source>
        <strain evidence="8">AS06rmzACSIP_7</strain>
    </source>
</reference>
<dbReference type="CDD" id="cd16429">
    <property type="entry name" value="VirB10"/>
    <property type="match status" value="1"/>
</dbReference>
<evidence type="ECO:0000313" key="8">
    <source>
        <dbReference type="EMBL" id="NLW36838.1"/>
    </source>
</evidence>
<dbReference type="EMBL" id="JAAYEE010000306">
    <property type="protein sequence ID" value="NLW36838.1"/>
    <property type="molecule type" value="Genomic_DNA"/>
</dbReference>
<evidence type="ECO:0000256" key="4">
    <source>
        <dbReference type="ARBA" id="ARBA00022989"/>
    </source>
</evidence>
<feature type="compositionally biased region" description="Basic and acidic residues" evidence="6">
    <location>
        <begin position="81"/>
        <end position="91"/>
    </location>
</feature>
<evidence type="ECO:0008006" key="10">
    <source>
        <dbReference type="Google" id="ProtNLM"/>
    </source>
</evidence>